<comment type="caution">
    <text evidence="1">The sequence shown here is derived from an EMBL/GenBank/DDBJ whole genome shotgun (WGS) entry which is preliminary data.</text>
</comment>
<keyword evidence="2" id="KW-1185">Reference proteome</keyword>
<dbReference type="AlphaFoldDB" id="A0AAE4AWM1"/>
<organism evidence="1 2">
    <name type="scientific">Catenuloplanes indicus</name>
    <dbReference type="NCBI Taxonomy" id="137267"/>
    <lineage>
        <taxon>Bacteria</taxon>
        <taxon>Bacillati</taxon>
        <taxon>Actinomycetota</taxon>
        <taxon>Actinomycetes</taxon>
        <taxon>Micromonosporales</taxon>
        <taxon>Micromonosporaceae</taxon>
        <taxon>Catenuloplanes</taxon>
    </lineage>
</organism>
<dbReference type="EMBL" id="JAUSUZ010000001">
    <property type="protein sequence ID" value="MDQ0364876.1"/>
    <property type="molecule type" value="Genomic_DNA"/>
</dbReference>
<dbReference type="RefSeq" id="WP_307236710.1">
    <property type="nucleotide sequence ID" value="NZ_JAUSUZ010000001.1"/>
</dbReference>
<proteinExistence type="predicted"/>
<sequence>MDTQEPFEGLLRHVMDLRDGTHGDAADRAAKEALFGTAVELLDPYARQVLAEADRALLRGTGEITATGVRRTEDGPRAEWSLSWPEQRATGLPPLALAAHFGSGFHHPHLRGVTVHDWALNVFSDADAAAQVPTLRAIVAGDLHNMVFQRDYRIIPAVLVTPAP</sequence>
<gene>
    <name evidence="1" type="ORF">J2S42_001545</name>
</gene>
<protein>
    <submittedName>
        <fullName evidence="1">Uncharacterized protein</fullName>
    </submittedName>
</protein>
<evidence type="ECO:0000313" key="2">
    <source>
        <dbReference type="Proteomes" id="UP001240236"/>
    </source>
</evidence>
<evidence type="ECO:0000313" key="1">
    <source>
        <dbReference type="EMBL" id="MDQ0364876.1"/>
    </source>
</evidence>
<accession>A0AAE4AWM1</accession>
<reference evidence="1 2" key="1">
    <citation type="submission" date="2023-07" db="EMBL/GenBank/DDBJ databases">
        <title>Sequencing the genomes of 1000 actinobacteria strains.</title>
        <authorList>
            <person name="Klenk H.-P."/>
        </authorList>
    </citation>
    <scope>NUCLEOTIDE SEQUENCE [LARGE SCALE GENOMIC DNA]</scope>
    <source>
        <strain evidence="1 2">DSM 44709</strain>
    </source>
</reference>
<name>A0AAE4AWM1_9ACTN</name>
<dbReference type="Proteomes" id="UP001240236">
    <property type="component" value="Unassembled WGS sequence"/>
</dbReference>